<feature type="region of interest" description="Disordered" evidence="1">
    <location>
        <begin position="1"/>
        <end position="37"/>
    </location>
</feature>
<comment type="caution">
    <text evidence="2">The sequence shown here is derived from an EMBL/GenBank/DDBJ whole genome shotgun (WGS) entry which is preliminary data.</text>
</comment>
<proteinExistence type="predicted"/>
<dbReference type="Proteomes" id="UP000551758">
    <property type="component" value="Unassembled WGS sequence"/>
</dbReference>
<keyword evidence="3" id="KW-1185">Reference proteome</keyword>
<dbReference type="AlphaFoldDB" id="A0A7J7FP88"/>
<sequence>TPGARGSHSPAAAAAAPSQRAEPGARGAWGRGRPEGTGAGHGASCGACAIAGAPAARAPALRGARPGVRSCPARGCGTGFQPAGTLRPAASETCPRIGCRSRVKCNSLSDWLDSGTAWRQPPWCMTAYRVGKIGCLVGQMCSGDSRWAGIRRKGFASSTATASARVAASDQGVLCSLVSFSEWVRSWKLQEEVGEQKPHPAQRKTVPVHCSAQQQN</sequence>
<feature type="compositionally biased region" description="Gly residues" evidence="1">
    <location>
        <begin position="27"/>
        <end position="37"/>
    </location>
</feature>
<feature type="compositionally biased region" description="Low complexity" evidence="1">
    <location>
        <begin position="1"/>
        <end position="26"/>
    </location>
</feature>
<name>A0A7J7FP88_DICBM</name>
<gene>
    <name evidence="2" type="ORF">HPG69_002505</name>
</gene>
<feature type="region of interest" description="Disordered" evidence="1">
    <location>
        <begin position="193"/>
        <end position="216"/>
    </location>
</feature>
<evidence type="ECO:0000313" key="3">
    <source>
        <dbReference type="Proteomes" id="UP000551758"/>
    </source>
</evidence>
<organism evidence="2 3">
    <name type="scientific">Diceros bicornis minor</name>
    <name type="common">South-central black rhinoceros</name>
    <dbReference type="NCBI Taxonomy" id="77932"/>
    <lineage>
        <taxon>Eukaryota</taxon>
        <taxon>Metazoa</taxon>
        <taxon>Chordata</taxon>
        <taxon>Craniata</taxon>
        <taxon>Vertebrata</taxon>
        <taxon>Euteleostomi</taxon>
        <taxon>Mammalia</taxon>
        <taxon>Eutheria</taxon>
        <taxon>Laurasiatheria</taxon>
        <taxon>Perissodactyla</taxon>
        <taxon>Rhinocerotidae</taxon>
        <taxon>Diceros</taxon>
    </lineage>
</organism>
<protein>
    <submittedName>
        <fullName evidence="2">Uncharacterized protein</fullName>
    </submittedName>
</protein>
<evidence type="ECO:0000313" key="2">
    <source>
        <dbReference type="EMBL" id="KAF5929781.1"/>
    </source>
</evidence>
<accession>A0A7J7FP88</accession>
<feature type="non-terminal residue" evidence="2">
    <location>
        <position position="216"/>
    </location>
</feature>
<evidence type="ECO:0000256" key="1">
    <source>
        <dbReference type="SAM" id="MobiDB-lite"/>
    </source>
</evidence>
<dbReference type="EMBL" id="JACDTQ010000017">
    <property type="protein sequence ID" value="KAF5929781.1"/>
    <property type="molecule type" value="Genomic_DNA"/>
</dbReference>
<reference evidence="2 3" key="1">
    <citation type="journal article" date="2020" name="Mol. Biol. Evol.">
        <title>Interspecific Gene Flow and the Evolution of Specialization in Black and White Rhinoceros.</title>
        <authorList>
            <person name="Moodley Y."/>
            <person name="Westbury M.V."/>
            <person name="Russo I.M."/>
            <person name="Gopalakrishnan S."/>
            <person name="Rakotoarivelo A."/>
            <person name="Olsen R.A."/>
            <person name="Prost S."/>
            <person name="Tunstall T."/>
            <person name="Ryder O.A."/>
            <person name="Dalen L."/>
            <person name="Bruford M.W."/>
        </authorList>
    </citation>
    <scope>NUCLEOTIDE SEQUENCE [LARGE SCALE GENOMIC DNA]</scope>
    <source>
        <strain evidence="2">SBR-YM</strain>
        <tissue evidence="2">Skin</tissue>
    </source>
</reference>